<dbReference type="InterPro" id="IPR044927">
    <property type="entry name" value="Endonuclea_NS_2"/>
</dbReference>
<dbReference type="RefSeq" id="WP_343070392.1">
    <property type="nucleotide sequence ID" value="NZ_JACHDS010000001.1"/>
</dbReference>
<gene>
    <name evidence="2" type="ORF">HNR23_000491</name>
</gene>
<accession>A0A7W9YFC2</accession>
<evidence type="ECO:0000313" key="3">
    <source>
        <dbReference type="Proteomes" id="UP000546642"/>
    </source>
</evidence>
<dbReference type="Gene3D" id="3.40.570.10">
    <property type="entry name" value="Extracellular Endonuclease, subunit A"/>
    <property type="match status" value="1"/>
</dbReference>
<feature type="domain" description="Type VII secretion system protein EssD-like" evidence="1">
    <location>
        <begin position="86"/>
        <end position="160"/>
    </location>
</feature>
<evidence type="ECO:0000259" key="1">
    <source>
        <dbReference type="Pfam" id="PF13930"/>
    </source>
</evidence>
<dbReference type="InterPro" id="IPR044929">
    <property type="entry name" value="DNA/RNA_non-sp_Endonuclease_sf"/>
</dbReference>
<dbReference type="Proteomes" id="UP000546642">
    <property type="component" value="Unassembled WGS sequence"/>
</dbReference>
<dbReference type="Pfam" id="PF13930">
    <property type="entry name" value="Endonuclea_NS_2"/>
    <property type="match status" value="1"/>
</dbReference>
<dbReference type="AlphaFoldDB" id="A0A7W9YFC2"/>
<organism evidence="2 3">
    <name type="scientific">Nocardiopsis mwathae</name>
    <dbReference type="NCBI Taxonomy" id="1472723"/>
    <lineage>
        <taxon>Bacteria</taxon>
        <taxon>Bacillati</taxon>
        <taxon>Actinomycetota</taxon>
        <taxon>Actinomycetes</taxon>
        <taxon>Streptosporangiales</taxon>
        <taxon>Nocardiopsidaceae</taxon>
        <taxon>Nocardiopsis</taxon>
    </lineage>
</organism>
<protein>
    <recommendedName>
        <fullName evidence="1">Type VII secretion system protein EssD-like domain-containing protein</fullName>
    </recommendedName>
</protein>
<proteinExistence type="predicted"/>
<name>A0A7W9YFC2_9ACTN</name>
<comment type="caution">
    <text evidence="2">The sequence shown here is derived from an EMBL/GenBank/DDBJ whole genome shotgun (WGS) entry which is preliminary data.</text>
</comment>
<evidence type="ECO:0000313" key="2">
    <source>
        <dbReference type="EMBL" id="MBB6170431.1"/>
    </source>
</evidence>
<sequence>MVREVTFDLGDYAEYEDAVEALDLEFSGSAPTTDDTRQDTCISSIALSPIRESGQRGTAVGRFCGKGDFNPGRFDAKIKPPGYVKFQDHSSHLIASNFYGPGTAENLVAMYEKANLSGMRTIENRTTNLLRKDEEVVYVVTPVYEGGSERPWAVHMQGRSSGGASWDACVLNKDQKGYVDGSVCRGPRPADVY</sequence>
<reference evidence="2 3" key="1">
    <citation type="submission" date="2020-08" db="EMBL/GenBank/DDBJ databases">
        <title>Sequencing the genomes of 1000 actinobacteria strains.</title>
        <authorList>
            <person name="Klenk H.-P."/>
        </authorList>
    </citation>
    <scope>NUCLEOTIDE SEQUENCE [LARGE SCALE GENOMIC DNA]</scope>
    <source>
        <strain evidence="2 3">DSM 46659</strain>
    </source>
</reference>
<dbReference type="EMBL" id="JACHDS010000001">
    <property type="protein sequence ID" value="MBB6170431.1"/>
    <property type="molecule type" value="Genomic_DNA"/>
</dbReference>
<keyword evidence="3" id="KW-1185">Reference proteome</keyword>